<organism evidence="3 4">
    <name type="scientific">Streptomyces griseorubiginosus</name>
    <dbReference type="NCBI Taxonomy" id="67304"/>
    <lineage>
        <taxon>Bacteria</taxon>
        <taxon>Bacillati</taxon>
        <taxon>Actinomycetota</taxon>
        <taxon>Actinomycetes</taxon>
        <taxon>Kitasatosporales</taxon>
        <taxon>Streptomycetaceae</taxon>
        <taxon>Streptomyces</taxon>
    </lineage>
</organism>
<name>A0AAI8PT34_9ACTN</name>
<accession>A0AAI8PT34</accession>
<keyword evidence="3" id="KW-0328">Glycosyltransferase</keyword>
<dbReference type="EMBL" id="CP032427">
    <property type="protein sequence ID" value="AYC43897.1"/>
    <property type="molecule type" value="Genomic_DNA"/>
</dbReference>
<dbReference type="AlphaFoldDB" id="A0AAI8PT34"/>
<protein>
    <submittedName>
        <fullName evidence="3">Glycosyltransferase EpsJ</fullName>
        <ecNumber evidence="3">2.4.-.-</ecNumber>
    </submittedName>
</protein>
<dbReference type="Pfam" id="PF22181">
    <property type="entry name" value="TarS_linker"/>
    <property type="match status" value="1"/>
</dbReference>
<reference evidence="3 4" key="1">
    <citation type="submission" date="2018-09" db="EMBL/GenBank/DDBJ databases">
        <title>Production of Trimethoprim by Streptomyces sp. 3E-1.</title>
        <authorList>
            <person name="Kang H.J."/>
            <person name="Kim S.B."/>
        </authorList>
    </citation>
    <scope>NUCLEOTIDE SEQUENCE [LARGE SCALE GENOMIC DNA]</scope>
    <source>
        <strain evidence="3 4">3E-1</strain>
    </source>
</reference>
<dbReference type="Proteomes" id="UP000265765">
    <property type="component" value="Chromosome"/>
</dbReference>
<feature type="domain" description="Glycosyltransferase 2-like" evidence="1">
    <location>
        <begin position="12"/>
        <end position="140"/>
    </location>
</feature>
<dbReference type="InterPro" id="IPR054028">
    <property type="entry name" value="TarS/TarP_linker"/>
</dbReference>
<dbReference type="PANTHER" id="PTHR22916:SF3">
    <property type="entry name" value="UDP-GLCNAC:BETAGAL BETA-1,3-N-ACETYLGLUCOSAMINYLTRANSFERASE-LIKE PROTEIN 1"/>
    <property type="match status" value="1"/>
</dbReference>
<dbReference type="Pfam" id="PF00535">
    <property type="entry name" value="Glycos_transf_2"/>
    <property type="match status" value="1"/>
</dbReference>
<evidence type="ECO:0000259" key="2">
    <source>
        <dbReference type="Pfam" id="PF22181"/>
    </source>
</evidence>
<dbReference type="PANTHER" id="PTHR22916">
    <property type="entry name" value="GLYCOSYLTRANSFERASE"/>
    <property type="match status" value="1"/>
</dbReference>
<proteinExistence type="predicted"/>
<dbReference type="GO" id="GO:0016758">
    <property type="term" value="F:hexosyltransferase activity"/>
    <property type="evidence" value="ECO:0007669"/>
    <property type="project" value="UniProtKB-ARBA"/>
</dbReference>
<dbReference type="Gene3D" id="3.90.550.10">
    <property type="entry name" value="Spore Coat Polysaccharide Biosynthesis Protein SpsA, Chain A"/>
    <property type="match status" value="1"/>
</dbReference>
<dbReference type="InterPro" id="IPR001173">
    <property type="entry name" value="Glyco_trans_2-like"/>
</dbReference>
<dbReference type="KEGG" id="sge:DWG14_08205"/>
<evidence type="ECO:0000313" key="3">
    <source>
        <dbReference type="EMBL" id="AYC43897.1"/>
    </source>
</evidence>
<evidence type="ECO:0000313" key="4">
    <source>
        <dbReference type="Proteomes" id="UP000265765"/>
    </source>
</evidence>
<dbReference type="CDD" id="cd00761">
    <property type="entry name" value="Glyco_tranf_GTA_type"/>
    <property type="match status" value="1"/>
</dbReference>
<gene>
    <name evidence="3" type="primary">epsJ_4</name>
    <name evidence="3" type="ORF">DWG14_08205</name>
</gene>
<feature type="domain" description="TarS/TarP linker" evidence="2">
    <location>
        <begin position="225"/>
        <end position="324"/>
    </location>
</feature>
<dbReference type="InterPro" id="IPR029044">
    <property type="entry name" value="Nucleotide-diphossugar_trans"/>
</dbReference>
<evidence type="ECO:0000259" key="1">
    <source>
        <dbReference type="Pfam" id="PF00535"/>
    </source>
</evidence>
<dbReference type="SUPFAM" id="SSF53448">
    <property type="entry name" value="Nucleotide-diphospho-sugar transferases"/>
    <property type="match status" value="1"/>
</dbReference>
<sequence>MFSWGENLIKVSVVVPIYNAGPYVERCAPSLVNQSLGADAYEVVYVDDGSTDDSAERLRRLAEAHPHVRVFEQENSGWPGKPRNVGVDRARGKYIQFVDQDDELSYEALERLYALAERNGSDIVLGKVHGTMAGPSNVFKRTVDRCTAADAPLIESLTPHKMFRRDFLREHAIRFPEGRVRLEDQLFMARTYVRAKTVSILGDYPCYQWNRREDGGNNSSRRITPDDYYGHLDKVVEAIKEGTEPGELQNRLLRRSFRVELLRPVSEPRVLQRTGKDLEEYYTTVRRMAMTSYPPGVREGLPAISSLRAELLVQDRLDSLIELARRTQRIKARVEVDDMRWRNGKLVLRTRIGMVKADGEPLTVVDRGGRMLLDPELLDGIPGAEDWEVRDPFSHAYGELIVHDTAGNHWWYPDGELAPALEPLGGGRQRVVVAGETIIDPLTLAGGDPLEGGSHQVWAGGQLLGVGRRPRLAVAPGPARVSLGAIALGTPPRLVSPGWGGPGGQLRLTVGGPGRIGPARRVVLRTAADHRLRHGVREVLRRLPDSMRANVRAAARRAERRMLQ</sequence>
<keyword evidence="3" id="KW-0808">Transferase</keyword>
<dbReference type="EC" id="2.4.-.-" evidence="3"/>